<dbReference type="InterPro" id="IPR005561">
    <property type="entry name" value="ANTAR"/>
</dbReference>
<feature type="domain" description="ANTAR" evidence="1">
    <location>
        <begin position="103"/>
        <end position="164"/>
    </location>
</feature>
<sequence length="197" mass="21888">MPDGDGPAVDEAGPPQMHVGWFRFFADDERWDWSPEAQPVDRERVTRLLDGQRTATQPFTARDRIVDERGEVHDVAVVGHPLSDDGKVVGTQGVYVHVAPADAIRQQSISAAVAEIAENRSAIEQAKGMLMLIYRLDADQAFDLLKWRSQETNTRLRNLAAQLTADVVAMDYGDTLPTRAQFDEILLTAHLRIPDTG</sequence>
<dbReference type="SMART" id="SM01012">
    <property type="entry name" value="ANTAR"/>
    <property type="match status" value="1"/>
</dbReference>
<dbReference type="SUPFAM" id="SSF52172">
    <property type="entry name" value="CheY-like"/>
    <property type="match status" value="1"/>
</dbReference>
<protein>
    <submittedName>
        <fullName evidence="2">RNA-binding protein with PAS domain</fullName>
    </submittedName>
</protein>
<keyword evidence="3" id="KW-1185">Reference proteome</keyword>
<accession>A0A378TCG9</accession>
<dbReference type="RefSeq" id="WP_115278305.1">
    <property type="nucleotide sequence ID" value="NZ_AP022600.1"/>
</dbReference>
<evidence type="ECO:0000313" key="2">
    <source>
        <dbReference type="EMBL" id="STZ58501.1"/>
    </source>
</evidence>
<reference evidence="2 3" key="1">
    <citation type="submission" date="2018-06" db="EMBL/GenBank/DDBJ databases">
        <authorList>
            <consortium name="Pathogen Informatics"/>
            <person name="Doyle S."/>
        </authorList>
    </citation>
    <scope>NUCLEOTIDE SEQUENCE [LARGE SCALE GENOMIC DNA]</scope>
    <source>
        <strain evidence="2 3">NCTC10821</strain>
    </source>
</reference>
<dbReference type="InterPro" id="IPR036388">
    <property type="entry name" value="WH-like_DNA-bd_sf"/>
</dbReference>
<dbReference type="AlphaFoldDB" id="A0A378TCG9"/>
<dbReference type="EMBL" id="UGQT01000001">
    <property type="protein sequence ID" value="STZ58501.1"/>
    <property type="molecule type" value="Genomic_DNA"/>
</dbReference>
<dbReference type="OrthoDB" id="3787288at2"/>
<dbReference type="Gene3D" id="1.10.10.10">
    <property type="entry name" value="Winged helix-like DNA-binding domain superfamily/Winged helix DNA-binding domain"/>
    <property type="match status" value="1"/>
</dbReference>
<organism evidence="2 3">
    <name type="scientific">Mycolicibacterium tokaiense</name>
    <dbReference type="NCBI Taxonomy" id="39695"/>
    <lineage>
        <taxon>Bacteria</taxon>
        <taxon>Bacillati</taxon>
        <taxon>Actinomycetota</taxon>
        <taxon>Actinomycetes</taxon>
        <taxon>Mycobacteriales</taxon>
        <taxon>Mycobacteriaceae</taxon>
        <taxon>Mycolicibacterium</taxon>
    </lineage>
</organism>
<dbReference type="GO" id="GO:0003723">
    <property type="term" value="F:RNA binding"/>
    <property type="evidence" value="ECO:0007669"/>
    <property type="project" value="InterPro"/>
</dbReference>
<dbReference type="PROSITE" id="PS50921">
    <property type="entry name" value="ANTAR"/>
    <property type="match status" value="1"/>
</dbReference>
<evidence type="ECO:0000313" key="3">
    <source>
        <dbReference type="Proteomes" id="UP000254978"/>
    </source>
</evidence>
<dbReference type="Pfam" id="PF03861">
    <property type="entry name" value="ANTAR"/>
    <property type="match status" value="1"/>
</dbReference>
<dbReference type="Proteomes" id="UP000254978">
    <property type="component" value="Unassembled WGS sequence"/>
</dbReference>
<gene>
    <name evidence="2" type="ORF">NCTC10821_02014</name>
</gene>
<proteinExistence type="predicted"/>
<dbReference type="InterPro" id="IPR011006">
    <property type="entry name" value="CheY-like_superfamily"/>
</dbReference>
<evidence type="ECO:0000259" key="1">
    <source>
        <dbReference type="PROSITE" id="PS50921"/>
    </source>
</evidence>
<name>A0A378TCG9_9MYCO</name>